<dbReference type="Pfam" id="PF01490">
    <property type="entry name" value="Aa_trans"/>
    <property type="match status" value="1"/>
</dbReference>
<comment type="subcellular location">
    <subcellularLocation>
        <location evidence="1">Membrane</location>
        <topology evidence="1">Multi-pass membrane protein</topology>
    </subcellularLocation>
</comment>
<feature type="transmembrane region" description="Helical" evidence="5">
    <location>
        <begin position="157"/>
        <end position="177"/>
    </location>
</feature>
<dbReference type="InterPro" id="IPR013057">
    <property type="entry name" value="AA_transpt_TM"/>
</dbReference>
<sequence>MIGGDVPIEKYKFRARPQRMDFVLFPPDQKGKEISIFSVIMLLCTVCMGTGPFLMYENFFKCGIIEVLLIILFVMILVQLSIHVYTRCWFYGVAYDYQQICKFVFGSKWLSFIPLILNILAYLTFACRFGLEISKNGFAFLNQIWPKCPGFLKSKYFLLYFVNLLTTFPSLFARNIISLSWIAYIGIIAKLVVILCLIIMLINCIKEMGFKVVVKTFASVDNALPFIPFISLFSKDPAVFFNCVSTIMIAFFMHPMLNTIFAQMRNPTVFRCMKSTWLASVLFIIIFYGIGVVAYFVVQTHMQDAYETEQIFNETHNFSVYFDRPFNLFYIANKFKIKKFTNRNVFFNYKTDRVEAIVGQISCYVVTVTSNIIYTHFIATQVSSIIIDPKETSQISIVVSGVAVNLFAIGVNFMDGRIIDVLDAISSFALIILEFILPSFCYLQLYRFTRPFWGVISLIVLILGIPTGLTCVYYKILYLKSLF</sequence>
<evidence type="ECO:0000256" key="2">
    <source>
        <dbReference type="ARBA" id="ARBA00022692"/>
    </source>
</evidence>
<evidence type="ECO:0000256" key="3">
    <source>
        <dbReference type="ARBA" id="ARBA00022989"/>
    </source>
</evidence>
<keyword evidence="8" id="KW-1185">Reference proteome</keyword>
<keyword evidence="4 5" id="KW-0472">Membrane</keyword>
<feature type="transmembrane region" description="Helical" evidence="5">
    <location>
        <begin position="452"/>
        <end position="474"/>
    </location>
</feature>
<proteinExistence type="predicted"/>
<organism evidence="7 8">
    <name type="scientific">Tritrichomonas musculus</name>
    <dbReference type="NCBI Taxonomy" id="1915356"/>
    <lineage>
        <taxon>Eukaryota</taxon>
        <taxon>Metamonada</taxon>
        <taxon>Parabasalia</taxon>
        <taxon>Tritrichomonadida</taxon>
        <taxon>Tritrichomonadidae</taxon>
        <taxon>Tritrichomonas</taxon>
    </lineage>
</organism>
<evidence type="ECO:0000256" key="5">
    <source>
        <dbReference type="SAM" id="Phobius"/>
    </source>
</evidence>
<feature type="transmembrane region" description="Helical" evidence="5">
    <location>
        <begin position="395"/>
        <end position="413"/>
    </location>
</feature>
<evidence type="ECO:0000313" key="8">
    <source>
        <dbReference type="Proteomes" id="UP001470230"/>
    </source>
</evidence>
<reference evidence="7 8" key="1">
    <citation type="submission" date="2024-04" db="EMBL/GenBank/DDBJ databases">
        <title>Tritrichomonas musculus Genome.</title>
        <authorList>
            <person name="Alves-Ferreira E."/>
            <person name="Grigg M."/>
            <person name="Lorenzi H."/>
            <person name="Galac M."/>
        </authorList>
    </citation>
    <scope>NUCLEOTIDE SEQUENCE [LARGE SCALE GENOMIC DNA]</scope>
    <source>
        <strain evidence="7 8">EAF2021</strain>
    </source>
</reference>
<feature type="transmembrane region" description="Helical" evidence="5">
    <location>
        <begin position="277"/>
        <end position="298"/>
    </location>
</feature>
<protein>
    <recommendedName>
        <fullName evidence="6">Amino acid transporter transmembrane domain-containing protein</fullName>
    </recommendedName>
</protein>
<dbReference type="PANTHER" id="PTHR22950">
    <property type="entry name" value="AMINO ACID TRANSPORTER"/>
    <property type="match status" value="1"/>
</dbReference>
<feature type="transmembrane region" description="Helical" evidence="5">
    <location>
        <begin position="67"/>
        <end position="86"/>
    </location>
</feature>
<feature type="transmembrane region" description="Helical" evidence="5">
    <location>
        <begin position="112"/>
        <end position="131"/>
    </location>
</feature>
<keyword evidence="3 5" id="KW-1133">Transmembrane helix</keyword>
<feature type="transmembrane region" description="Helical" evidence="5">
    <location>
        <begin position="183"/>
        <end position="205"/>
    </location>
</feature>
<gene>
    <name evidence="7" type="ORF">M9Y10_023900</name>
</gene>
<keyword evidence="2 5" id="KW-0812">Transmembrane</keyword>
<dbReference type="Proteomes" id="UP001470230">
    <property type="component" value="Unassembled WGS sequence"/>
</dbReference>
<evidence type="ECO:0000256" key="1">
    <source>
        <dbReference type="ARBA" id="ARBA00004141"/>
    </source>
</evidence>
<accession>A0ABR2KWF0</accession>
<feature type="transmembrane region" description="Helical" evidence="5">
    <location>
        <begin position="34"/>
        <end position="55"/>
    </location>
</feature>
<evidence type="ECO:0000313" key="7">
    <source>
        <dbReference type="EMBL" id="KAK8895436.1"/>
    </source>
</evidence>
<name>A0ABR2KWF0_9EUKA</name>
<comment type="caution">
    <text evidence="7">The sequence shown here is derived from an EMBL/GenBank/DDBJ whole genome shotgun (WGS) entry which is preliminary data.</text>
</comment>
<evidence type="ECO:0000259" key="6">
    <source>
        <dbReference type="Pfam" id="PF01490"/>
    </source>
</evidence>
<feature type="domain" description="Amino acid transporter transmembrane" evidence="6">
    <location>
        <begin position="33"/>
        <end position="303"/>
    </location>
</feature>
<dbReference type="PANTHER" id="PTHR22950:SF349">
    <property type="entry name" value="AMINO ACID TRANSPORTER TRANSMEMBRANE DOMAIN-CONTAINING PROTEIN"/>
    <property type="match status" value="1"/>
</dbReference>
<feature type="transmembrane region" description="Helical" evidence="5">
    <location>
        <begin position="425"/>
        <end position="446"/>
    </location>
</feature>
<dbReference type="EMBL" id="JAPFFF010000003">
    <property type="protein sequence ID" value="KAK8895436.1"/>
    <property type="molecule type" value="Genomic_DNA"/>
</dbReference>
<feature type="transmembrane region" description="Helical" evidence="5">
    <location>
        <begin position="239"/>
        <end position="257"/>
    </location>
</feature>
<evidence type="ECO:0000256" key="4">
    <source>
        <dbReference type="ARBA" id="ARBA00023136"/>
    </source>
</evidence>